<reference evidence="3 4" key="2">
    <citation type="submission" date="2018-03" db="EMBL/GenBank/DDBJ databases">
        <title>The ancient ancestry and fast evolution of plastids.</title>
        <authorList>
            <person name="Moore K.R."/>
            <person name="Magnabosco C."/>
            <person name="Momper L."/>
            <person name="Gold D.A."/>
            <person name="Bosak T."/>
            <person name="Fournier G.P."/>
        </authorList>
    </citation>
    <scope>NUCLEOTIDE SEQUENCE [LARGE SCALE GENOMIC DNA]</scope>
    <source>
        <strain evidence="3 4">ULC18</strain>
    </source>
</reference>
<evidence type="ECO:0000313" key="3">
    <source>
        <dbReference type="EMBL" id="PSB25536.1"/>
    </source>
</evidence>
<feature type="modified residue" description="4-aspartylphosphate" evidence="1">
    <location>
        <position position="84"/>
    </location>
</feature>
<dbReference type="Gene3D" id="3.40.50.2300">
    <property type="match status" value="1"/>
</dbReference>
<dbReference type="EMBL" id="PVWK01000124">
    <property type="protein sequence ID" value="PSB25536.1"/>
    <property type="molecule type" value="Genomic_DNA"/>
</dbReference>
<keyword evidence="4" id="KW-1185">Reference proteome</keyword>
<keyword evidence="1" id="KW-0597">Phosphoprotein</keyword>
<evidence type="ECO:0000259" key="2">
    <source>
        <dbReference type="PROSITE" id="PS50110"/>
    </source>
</evidence>
<dbReference type="PANTHER" id="PTHR44520:SF2">
    <property type="entry name" value="RESPONSE REGULATOR RCP1"/>
    <property type="match status" value="1"/>
</dbReference>
<dbReference type="PANTHER" id="PTHR44520">
    <property type="entry name" value="RESPONSE REGULATOR RCP1-RELATED"/>
    <property type="match status" value="1"/>
</dbReference>
<sequence length="165" mass="18384">MASTNVLTIYRGRSSVSNLQNLSAIEILLVEDSPSDAELTIETFNNSKVLNRIYVVEDGVEALDFLSRRGSYGDAPRPDLILLDLNLPKKNGREVFAEIKSSPELRTIPVVVLTTSAAEEDILRSYQLHANAYITKPVDFEQFTKVVKLIADFWFAAVRLPPTSV</sequence>
<dbReference type="CDD" id="cd17557">
    <property type="entry name" value="REC_Rcp-like"/>
    <property type="match status" value="1"/>
</dbReference>
<accession>A0A2T1DYF6</accession>
<evidence type="ECO:0000256" key="1">
    <source>
        <dbReference type="PROSITE-ProRule" id="PRU00169"/>
    </source>
</evidence>
<proteinExistence type="predicted"/>
<dbReference type="InterPro" id="IPR001789">
    <property type="entry name" value="Sig_transdc_resp-reg_receiver"/>
</dbReference>
<gene>
    <name evidence="3" type="ORF">C7B82_23235</name>
</gene>
<feature type="domain" description="Response regulatory" evidence="2">
    <location>
        <begin position="26"/>
        <end position="151"/>
    </location>
</feature>
<organism evidence="3 4">
    <name type="scientific">Stenomitos frigidus ULC18</name>
    <dbReference type="NCBI Taxonomy" id="2107698"/>
    <lineage>
        <taxon>Bacteria</taxon>
        <taxon>Bacillati</taxon>
        <taxon>Cyanobacteriota</taxon>
        <taxon>Cyanophyceae</taxon>
        <taxon>Leptolyngbyales</taxon>
        <taxon>Leptolyngbyaceae</taxon>
        <taxon>Stenomitos</taxon>
    </lineage>
</organism>
<dbReference type="SUPFAM" id="SSF52172">
    <property type="entry name" value="CheY-like"/>
    <property type="match status" value="1"/>
</dbReference>
<protein>
    <submittedName>
        <fullName evidence="3">Response regulator</fullName>
    </submittedName>
</protein>
<dbReference type="Proteomes" id="UP000239576">
    <property type="component" value="Unassembled WGS sequence"/>
</dbReference>
<dbReference type="InterPro" id="IPR011006">
    <property type="entry name" value="CheY-like_superfamily"/>
</dbReference>
<dbReference type="PROSITE" id="PS50110">
    <property type="entry name" value="RESPONSE_REGULATORY"/>
    <property type="match status" value="1"/>
</dbReference>
<evidence type="ECO:0000313" key="4">
    <source>
        <dbReference type="Proteomes" id="UP000239576"/>
    </source>
</evidence>
<dbReference type="InterPro" id="IPR052893">
    <property type="entry name" value="TCS_response_regulator"/>
</dbReference>
<dbReference type="GO" id="GO:0000160">
    <property type="term" value="P:phosphorelay signal transduction system"/>
    <property type="evidence" value="ECO:0007669"/>
    <property type="project" value="InterPro"/>
</dbReference>
<dbReference type="Pfam" id="PF00072">
    <property type="entry name" value="Response_reg"/>
    <property type="match status" value="1"/>
</dbReference>
<dbReference type="SMART" id="SM00448">
    <property type="entry name" value="REC"/>
    <property type="match status" value="1"/>
</dbReference>
<dbReference type="AlphaFoldDB" id="A0A2T1DYF6"/>
<comment type="caution">
    <text evidence="3">The sequence shown here is derived from an EMBL/GenBank/DDBJ whole genome shotgun (WGS) entry which is preliminary data.</text>
</comment>
<name>A0A2T1DYF6_9CYAN</name>
<dbReference type="OrthoDB" id="9793918at2"/>
<reference evidence="4" key="1">
    <citation type="submission" date="2018-02" db="EMBL/GenBank/DDBJ databases">
        <authorList>
            <person name="Moore K."/>
            <person name="Momper L."/>
        </authorList>
    </citation>
    <scope>NUCLEOTIDE SEQUENCE [LARGE SCALE GENOMIC DNA]</scope>
    <source>
        <strain evidence="4">ULC18</strain>
    </source>
</reference>